<dbReference type="InterPro" id="IPR017853">
    <property type="entry name" value="GH"/>
</dbReference>
<evidence type="ECO:0000313" key="6">
    <source>
        <dbReference type="Proteomes" id="UP000199025"/>
    </source>
</evidence>
<dbReference type="OrthoDB" id="9805821at2"/>
<keyword evidence="2" id="KW-0378">Hydrolase</keyword>
<evidence type="ECO:0000256" key="2">
    <source>
        <dbReference type="ARBA" id="ARBA00022801"/>
    </source>
</evidence>
<dbReference type="EMBL" id="FORP01000013">
    <property type="protein sequence ID" value="SFK08980.1"/>
    <property type="molecule type" value="Genomic_DNA"/>
</dbReference>
<keyword evidence="6" id="KW-1185">Reference proteome</keyword>
<dbReference type="Pfam" id="PF00933">
    <property type="entry name" value="Glyco_hydro_3"/>
    <property type="match status" value="1"/>
</dbReference>
<dbReference type="InterPro" id="IPR036962">
    <property type="entry name" value="Glyco_hydro_3_N_sf"/>
</dbReference>
<dbReference type="InterPro" id="IPR001764">
    <property type="entry name" value="Glyco_hydro_3_N"/>
</dbReference>
<evidence type="ECO:0000256" key="1">
    <source>
        <dbReference type="ARBA" id="ARBA00005336"/>
    </source>
</evidence>
<dbReference type="STRING" id="115433.SAMN05421835_113155"/>
<dbReference type="PANTHER" id="PTHR30480:SF16">
    <property type="entry name" value="GLYCOSIDE HYDROLASE FAMILY 3 DOMAIN PROTEIN"/>
    <property type="match status" value="1"/>
</dbReference>
<comment type="similarity">
    <text evidence="1">Belongs to the glycosyl hydrolase 3 family.</text>
</comment>
<evidence type="ECO:0000256" key="3">
    <source>
        <dbReference type="ARBA" id="ARBA00023295"/>
    </source>
</evidence>
<gene>
    <name evidence="5" type="ORF">SAMN05421835_113155</name>
</gene>
<evidence type="ECO:0000259" key="4">
    <source>
        <dbReference type="Pfam" id="PF00933"/>
    </source>
</evidence>
<accession>A0A1I3WNN8</accession>
<dbReference type="RefSeq" id="WP_091510715.1">
    <property type="nucleotide sequence ID" value="NZ_CBDQZW010000057.1"/>
</dbReference>
<dbReference type="PANTHER" id="PTHR30480">
    <property type="entry name" value="BETA-HEXOSAMINIDASE-RELATED"/>
    <property type="match status" value="1"/>
</dbReference>
<feature type="domain" description="Glycoside hydrolase family 3 N-terminal" evidence="4">
    <location>
        <begin position="57"/>
        <end position="314"/>
    </location>
</feature>
<dbReference type="GO" id="GO:0009254">
    <property type="term" value="P:peptidoglycan turnover"/>
    <property type="evidence" value="ECO:0007669"/>
    <property type="project" value="TreeGrafter"/>
</dbReference>
<dbReference type="Proteomes" id="UP000199025">
    <property type="component" value="Unassembled WGS sequence"/>
</dbReference>
<sequence>MTAHERDAHTVLLPVAGELAVGPWLRDLLRRGTRSVLIGETREEYVAREMTPQRRAEETAEDFRKFVAAVEAEAGAPVLVAVDQEPWGIARLHDLVPAFPAADSLRGLPDEEIATAAAAVGRAARALGVNMFLAPVLDVLSGANSWLEGRTLPFDEEEVARIGAAFVSGVESAGVLAVAKHFPGHPELAADPALHDVTSTGERVADTPFRRAITAGLRGIMTGPVVVAASDPAEPASTSPVIVRELREELGFDGLVVSDDLDTPSTTHGRGLLDTTLAAVDAGVDLLLLPGGPELAGIAARAEADSTFAARLAEAAGRTRAAIPRAA</sequence>
<dbReference type="GO" id="GO:0005975">
    <property type="term" value="P:carbohydrate metabolic process"/>
    <property type="evidence" value="ECO:0007669"/>
    <property type="project" value="InterPro"/>
</dbReference>
<protein>
    <submittedName>
        <fullName evidence="5">Beta-N-acetylhexosaminidase</fullName>
    </submittedName>
</protein>
<organism evidence="5 6">
    <name type="scientific">Amycolatopsis sacchari</name>
    <dbReference type="NCBI Taxonomy" id="115433"/>
    <lineage>
        <taxon>Bacteria</taxon>
        <taxon>Bacillati</taxon>
        <taxon>Actinomycetota</taxon>
        <taxon>Actinomycetes</taxon>
        <taxon>Pseudonocardiales</taxon>
        <taxon>Pseudonocardiaceae</taxon>
        <taxon>Amycolatopsis</taxon>
    </lineage>
</organism>
<evidence type="ECO:0000313" key="5">
    <source>
        <dbReference type="EMBL" id="SFK08980.1"/>
    </source>
</evidence>
<name>A0A1I3WNN8_9PSEU</name>
<dbReference type="AlphaFoldDB" id="A0A1I3WNN8"/>
<keyword evidence="3" id="KW-0326">Glycosidase</keyword>
<reference evidence="5 6" key="1">
    <citation type="submission" date="2016-10" db="EMBL/GenBank/DDBJ databases">
        <authorList>
            <person name="de Groot N.N."/>
        </authorList>
    </citation>
    <scope>NUCLEOTIDE SEQUENCE [LARGE SCALE GENOMIC DNA]</scope>
    <source>
        <strain evidence="5 6">DSM 44468</strain>
    </source>
</reference>
<dbReference type="SUPFAM" id="SSF51445">
    <property type="entry name" value="(Trans)glycosidases"/>
    <property type="match status" value="1"/>
</dbReference>
<proteinExistence type="inferred from homology"/>
<dbReference type="GO" id="GO:0004553">
    <property type="term" value="F:hydrolase activity, hydrolyzing O-glycosyl compounds"/>
    <property type="evidence" value="ECO:0007669"/>
    <property type="project" value="InterPro"/>
</dbReference>
<dbReference type="Gene3D" id="3.20.20.300">
    <property type="entry name" value="Glycoside hydrolase, family 3, N-terminal domain"/>
    <property type="match status" value="1"/>
</dbReference>
<dbReference type="InterPro" id="IPR050226">
    <property type="entry name" value="NagZ_Beta-hexosaminidase"/>
</dbReference>